<dbReference type="EMBL" id="LAZR01020579">
    <property type="protein sequence ID" value="KKL88385.1"/>
    <property type="molecule type" value="Genomic_DNA"/>
</dbReference>
<name>A0A0F9I3F9_9ZZZZ</name>
<sequence>YKSESVGELAKQLAAGLVRLRRGYIDSAEALLRIIKNDTSYPYEFVVYRLTGYRPSRAELVEPIDGADLRADLPRLALQLCNSIELPAGAYSEPVYDTPALAKRFRVSTKTIQRWRRQGLVARRLVFEDGKKRIAFLTSSVRDFVDRRRRERRA</sequence>
<feature type="non-terminal residue" evidence="1">
    <location>
        <position position="1"/>
    </location>
</feature>
<gene>
    <name evidence="1" type="ORF">LCGC14_1925210</name>
</gene>
<reference evidence="1" key="1">
    <citation type="journal article" date="2015" name="Nature">
        <title>Complex archaea that bridge the gap between prokaryotes and eukaryotes.</title>
        <authorList>
            <person name="Spang A."/>
            <person name="Saw J.H."/>
            <person name="Jorgensen S.L."/>
            <person name="Zaremba-Niedzwiedzka K."/>
            <person name="Martijn J."/>
            <person name="Lind A.E."/>
            <person name="van Eijk R."/>
            <person name="Schleper C."/>
            <person name="Guy L."/>
            <person name="Ettema T.J."/>
        </authorList>
    </citation>
    <scope>NUCLEOTIDE SEQUENCE</scope>
</reference>
<proteinExistence type="predicted"/>
<organism evidence="1">
    <name type="scientific">marine sediment metagenome</name>
    <dbReference type="NCBI Taxonomy" id="412755"/>
    <lineage>
        <taxon>unclassified sequences</taxon>
        <taxon>metagenomes</taxon>
        <taxon>ecological metagenomes</taxon>
    </lineage>
</organism>
<evidence type="ECO:0008006" key="2">
    <source>
        <dbReference type="Google" id="ProtNLM"/>
    </source>
</evidence>
<evidence type="ECO:0000313" key="1">
    <source>
        <dbReference type="EMBL" id="KKL88385.1"/>
    </source>
</evidence>
<dbReference type="AlphaFoldDB" id="A0A0F9I3F9"/>
<dbReference type="InterPro" id="IPR009061">
    <property type="entry name" value="DNA-bd_dom_put_sf"/>
</dbReference>
<dbReference type="SUPFAM" id="SSF46955">
    <property type="entry name" value="Putative DNA-binding domain"/>
    <property type="match status" value="1"/>
</dbReference>
<accession>A0A0F9I3F9</accession>
<comment type="caution">
    <text evidence="1">The sequence shown here is derived from an EMBL/GenBank/DDBJ whole genome shotgun (WGS) entry which is preliminary data.</text>
</comment>
<protein>
    <recommendedName>
        <fullName evidence="2">Helix-turn-helix domain-containing protein</fullName>
    </recommendedName>
</protein>